<keyword evidence="2" id="KW-1185">Reference proteome</keyword>
<comment type="caution">
    <text evidence="1">The sequence shown here is derived from an EMBL/GenBank/DDBJ whole genome shotgun (WGS) entry which is preliminary data.</text>
</comment>
<dbReference type="AlphaFoldDB" id="A0ABD5PLU8"/>
<gene>
    <name evidence="1" type="ORF">ACFO5R_06110</name>
</gene>
<sequence>MTDDHHRIYERHATTRSPFSSLVALEVAVTDRLDDRTLLDGDTHQLTVTGLEVEPSMAMVTTEVESEVVV</sequence>
<accession>A0ABD5PLU8</accession>
<dbReference type="RefSeq" id="WP_250139660.1">
    <property type="nucleotide sequence ID" value="NZ_JALIQP010000002.1"/>
</dbReference>
<dbReference type="EMBL" id="JBHSFA010000002">
    <property type="protein sequence ID" value="MFC4541497.1"/>
    <property type="molecule type" value="Genomic_DNA"/>
</dbReference>
<dbReference type="Proteomes" id="UP001595898">
    <property type="component" value="Unassembled WGS sequence"/>
</dbReference>
<evidence type="ECO:0008006" key="3">
    <source>
        <dbReference type="Google" id="ProtNLM"/>
    </source>
</evidence>
<organism evidence="1 2">
    <name type="scientific">Halosolutus amylolyticus</name>
    <dbReference type="NCBI Taxonomy" id="2932267"/>
    <lineage>
        <taxon>Archaea</taxon>
        <taxon>Methanobacteriati</taxon>
        <taxon>Methanobacteriota</taxon>
        <taxon>Stenosarchaea group</taxon>
        <taxon>Halobacteria</taxon>
        <taxon>Halobacteriales</taxon>
        <taxon>Natrialbaceae</taxon>
        <taxon>Halosolutus</taxon>
    </lineage>
</organism>
<protein>
    <recommendedName>
        <fullName evidence="3">Halobacterial output domain-containing protein</fullName>
    </recommendedName>
</protein>
<reference evidence="1 2" key="1">
    <citation type="journal article" date="2019" name="Int. J. Syst. Evol. Microbiol.">
        <title>The Global Catalogue of Microorganisms (GCM) 10K type strain sequencing project: providing services to taxonomists for standard genome sequencing and annotation.</title>
        <authorList>
            <consortium name="The Broad Institute Genomics Platform"/>
            <consortium name="The Broad Institute Genome Sequencing Center for Infectious Disease"/>
            <person name="Wu L."/>
            <person name="Ma J."/>
        </authorList>
    </citation>
    <scope>NUCLEOTIDE SEQUENCE [LARGE SCALE GENOMIC DNA]</scope>
    <source>
        <strain evidence="1 2">WLHS5</strain>
    </source>
</reference>
<name>A0ABD5PLU8_9EURY</name>
<evidence type="ECO:0000313" key="2">
    <source>
        <dbReference type="Proteomes" id="UP001595898"/>
    </source>
</evidence>
<proteinExistence type="predicted"/>
<evidence type="ECO:0000313" key="1">
    <source>
        <dbReference type="EMBL" id="MFC4541497.1"/>
    </source>
</evidence>